<comment type="caution">
    <text evidence="4">The sequence shown here is derived from an EMBL/GenBank/DDBJ whole genome shotgun (WGS) entry which is preliminary data.</text>
</comment>
<dbReference type="InterPro" id="IPR051465">
    <property type="entry name" value="Cell_Envelope_Struct_Comp"/>
</dbReference>
<evidence type="ECO:0000313" key="5">
    <source>
        <dbReference type="Proteomes" id="UP001597307"/>
    </source>
</evidence>
<feature type="region of interest" description="Disordered" evidence="1">
    <location>
        <begin position="94"/>
        <end position="141"/>
    </location>
</feature>
<dbReference type="SUPFAM" id="SSF55486">
    <property type="entry name" value="Metalloproteases ('zincins'), catalytic domain"/>
    <property type="match status" value="1"/>
</dbReference>
<dbReference type="Proteomes" id="UP001597307">
    <property type="component" value="Unassembled WGS sequence"/>
</dbReference>
<evidence type="ECO:0000259" key="3">
    <source>
        <dbReference type="PROSITE" id="PS51272"/>
    </source>
</evidence>
<feature type="domain" description="SLH" evidence="3">
    <location>
        <begin position="484"/>
        <end position="545"/>
    </location>
</feature>
<evidence type="ECO:0000256" key="2">
    <source>
        <dbReference type="SAM" id="SignalP"/>
    </source>
</evidence>
<keyword evidence="2" id="KW-0732">Signal</keyword>
<sequence>MRVFRRSAAALTGLILLASTLPTLTAESATAAPLEPAETSIVEPATQAPVDPAETQVVEPATQEPTAPEATVPGSPASEAPAIEEPLETTSAAPAETAPVEPADILSVDPNSKDIFEQTGGAPRSIHTYEPGYDFETNGQPLGLQREGAATAEPQDVPATVAPAQRQGTIRVKLVTVKLADSSSTVSMPNAINSVNVSNNYWKSMSNNRLSMAVTSQVAGHKTKARSTWSYNDIMNQVTNELRWTYSPYTALVVFIPTQLQGGILGYGWSSNGTSGRILMPQHSNFTTNVVTHEFGHVLGLMHADALQCPRGQSDIPSFAGTGCYIREYADTMDLMGSAQWFQTPAISSSFWDYGKFGRGDEIRNVGVANGKKTYTLKPWAGTASNRAVKFTDPKSREVYYLELRAPVGYDRALAVNGNFGVKIVQLGGAAPNASLVLMPSTKPFAGYYATNHAWKAGRTFTTHAGTKVTINSLSTSAASVTIDAGGPFKDISSSGFRTEIEWLHAKGLSTGWSDGTYRPSASMNRDAMAAFIYRHAGSPPFKAPARSPFKDVSTKSKYYKEIAWMEAMGLATGWGDGTYRPLQSISRDAMAAFMFRYTADACNLGGAAGFTAPSTAPFRDVPRGTEFYREIAWMKQTRVSTGWSDRTFRPLENITREAMAAFVYRVDGVQRKLGGCRL</sequence>
<feature type="chain" id="PRO_5047423145" evidence="2">
    <location>
        <begin position="32"/>
        <end position="679"/>
    </location>
</feature>
<keyword evidence="5" id="KW-1185">Reference proteome</keyword>
<dbReference type="InterPro" id="IPR001119">
    <property type="entry name" value="SLH_dom"/>
</dbReference>
<dbReference type="RefSeq" id="WP_343878093.1">
    <property type="nucleotide sequence ID" value="NZ_BAAAIJ010000009.1"/>
</dbReference>
<evidence type="ECO:0000256" key="1">
    <source>
        <dbReference type="SAM" id="MobiDB-lite"/>
    </source>
</evidence>
<name>A0ABW4Q552_9MICC</name>
<feature type="domain" description="SLH" evidence="3">
    <location>
        <begin position="546"/>
        <end position="609"/>
    </location>
</feature>
<dbReference type="PANTHER" id="PTHR43308">
    <property type="entry name" value="OUTER MEMBRANE PROTEIN ALPHA-RELATED"/>
    <property type="match status" value="1"/>
</dbReference>
<protein>
    <submittedName>
        <fullName evidence="4">S-layer homology domain-containing protein</fullName>
    </submittedName>
</protein>
<feature type="compositionally biased region" description="Low complexity" evidence="1">
    <location>
        <begin position="94"/>
        <end position="103"/>
    </location>
</feature>
<proteinExistence type="predicted"/>
<gene>
    <name evidence="4" type="ORF">ACFSFX_04530</name>
</gene>
<dbReference type="Pfam" id="PF00395">
    <property type="entry name" value="SLH"/>
    <property type="match status" value="3"/>
</dbReference>
<dbReference type="EMBL" id="JBHUGA010000009">
    <property type="protein sequence ID" value="MFD1845858.1"/>
    <property type="molecule type" value="Genomic_DNA"/>
</dbReference>
<dbReference type="PROSITE" id="PS51272">
    <property type="entry name" value="SLH"/>
    <property type="match status" value="3"/>
</dbReference>
<evidence type="ECO:0000313" key="4">
    <source>
        <dbReference type="EMBL" id="MFD1845858.1"/>
    </source>
</evidence>
<feature type="domain" description="SLH" evidence="3">
    <location>
        <begin position="615"/>
        <end position="678"/>
    </location>
</feature>
<accession>A0ABW4Q552</accession>
<feature type="signal peptide" evidence="2">
    <location>
        <begin position="1"/>
        <end position="31"/>
    </location>
</feature>
<organism evidence="4 5">
    <name type="scientific">Arthrobacter flavus</name>
    <dbReference type="NCBI Taxonomy" id="95172"/>
    <lineage>
        <taxon>Bacteria</taxon>
        <taxon>Bacillati</taxon>
        <taxon>Actinomycetota</taxon>
        <taxon>Actinomycetes</taxon>
        <taxon>Micrococcales</taxon>
        <taxon>Micrococcaceae</taxon>
        <taxon>Arthrobacter</taxon>
    </lineage>
</organism>
<dbReference type="Pfam" id="PF13688">
    <property type="entry name" value="Reprolysin_5"/>
    <property type="match status" value="1"/>
</dbReference>
<dbReference type="Gene3D" id="3.40.390.10">
    <property type="entry name" value="Collagenase (Catalytic Domain)"/>
    <property type="match status" value="1"/>
</dbReference>
<dbReference type="InterPro" id="IPR024079">
    <property type="entry name" value="MetalloPept_cat_dom_sf"/>
</dbReference>
<reference evidence="5" key="1">
    <citation type="journal article" date="2019" name="Int. J. Syst. Evol. Microbiol.">
        <title>The Global Catalogue of Microorganisms (GCM) 10K type strain sequencing project: providing services to taxonomists for standard genome sequencing and annotation.</title>
        <authorList>
            <consortium name="The Broad Institute Genomics Platform"/>
            <consortium name="The Broad Institute Genome Sequencing Center for Infectious Disease"/>
            <person name="Wu L."/>
            <person name="Ma J."/>
        </authorList>
    </citation>
    <scope>NUCLEOTIDE SEQUENCE [LARGE SCALE GENOMIC DNA]</scope>
    <source>
        <strain evidence="5">JCM 11496</strain>
    </source>
</reference>
<feature type="region of interest" description="Disordered" evidence="1">
    <location>
        <begin position="51"/>
        <end position="80"/>
    </location>
</feature>